<gene>
    <name evidence="3" type="ORF">NM203_21465</name>
</gene>
<dbReference type="InterPro" id="IPR052019">
    <property type="entry name" value="F420H2_bilvrd_red/Heme_oxyg"/>
</dbReference>
<organism evidence="3 4">
    <name type="scientific">Mycolicibacterium arenosum</name>
    <dbReference type="NCBI Taxonomy" id="2952157"/>
    <lineage>
        <taxon>Bacteria</taxon>
        <taxon>Bacillati</taxon>
        <taxon>Actinomycetota</taxon>
        <taxon>Actinomycetes</taxon>
        <taxon>Mycobacteriales</taxon>
        <taxon>Mycobacteriaceae</taxon>
        <taxon>Mycolicibacterium</taxon>
    </lineage>
</organism>
<dbReference type="InterPro" id="IPR019920">
    <property type="entry name" value="F420-binding_dom_put"/>
</dbReference>
<sequence>MPKMTSSEREAYLAELHVAVIAVERPDRAPLSVPVWYSYEPGGDVLLSTLTGSVKERFITAARRFSLTVQDETFPYRYVTAEGPVTAIEQADDATVRAIAVRYLGEDAGNAFTDANPASESVLVRMRPEKWLSTDYSKE</sequence>
<dbReference type="InterPro" id="IPR012349">
    <property type="entry name" value="Split_barrel_FMN-bd"/>
</dbReference>
<feature type="domain" description="Pyridoxamine 5'-phosphate oxidase N-terminal" evidence="2">
    <location>
        <begin position="9"/>
        <end position="133"/>
    </location>
</feature>
<dbReference type="RefSeq" id="WP_255062448.1">
    <property type="nucleotide sequence ID" value="NZ_JANDBD010000009.1"/>
</dbReference>
<keyword evidence="4" id="KW-1185">Reference proteome</keyword>
<comment type="caution">
    <text evidence="3">The sequence shown here is derived from an EMBL/GenBank/DDBJ whole genome shotgun (WGS) entry which is preliminary data.</text>
</comment>
<dbReference type="Proteomes" id="UP001651690">
    <property type="component" value="Unassembled WGS sequence"/>
</dbReference>
<keyword evidence="1" id="KW-0560">Oxidoreductase</keyword>
<name>A0ABT1MAE3_9MYCO</name>
<evidence type="ECO:0000259" key="2">
    <source>
        <dbReference type="Pfam" id="PF01243"/>
    </source>
</evidence>
<accession>A0ABT1MAE3</accession>
<proteinExistence type="predicted"/>
<evidence type="ECO:0000313" key="3">
    <source>
        <dbReference type="EMBL" id="MCP9274767.1"/>
    </source>
</evidence>
<evidence type="ECO:0000256" key="1">
    <source>
        <dbReference type="ARBA" id="ARBA00023002"/>
    </source>
</evidence>
<reference evidence="3 4" key="1">
    <citation type="submission" date="2022-06" db="EMBL/GenBank/DDBJ databases">
        <title>Mycolicibacterium sp. CAU 1645 isolated from seawater.</title>
        <authorList>
            <person name="Kim W."/>
        </authorList>
    </citation>
    <scope>NUCLEOTIDE SEQUENCE [LARGE SCALE GENOMIC DNA]</scope>
    <source>
        <strain evidence="3 4">CAU 1645</strain>
    </source>
</reference>
<dbReference type="InterPro" id="IPR011576">
    <property type="entry name" value="Pyridox_Oxase_N"/>
</dbReference>
<dbReference type="PANTHER" id="PTHR35176">
    <property type="entry name" value="HEME OXYGENASE HI_0854-RELATED"/>
    <property type="match status" value="1"/>
</dbReference>
<dbReference type="EMBL" id="JANDBD010000009">
    <property type="protein sequence ID" value="MCP9274767.1"/>
    <property type="molecule type" value="Genomic_DNA"/>
</dbReference>
<evidence type="ECO:0000313" key="4">
    <source>
        <dbReference type="Proteomes" id="UP001651690"/>
    </source>
</evidence>
<dbReference type="Gene3D" id="2.30.110.10">
    <property type="entry name" value="Electron Transport, Fmn-binding Protein, Chain A"/>
    <property type="match status" value="1"/>
</dbReference>
<dbReference type="NCBIfam" id="TIGR03618">
    <property type="entry name" value="Rv1155_F420"/>
    <property type="match status" value="1"/>
</dbReference>
<dbReference type="PANTHER" id="PTHR35176:SF6">
    <property type="entry name" value="HEME OXYGENASE HI_0854-RELATED"/>
    <property type="match status" value="1"/>
</dbReference>
<protein>
    <submittedName>
        <fullName evidence="3">TIGR03618 family F420-dependent PPOX class oxidoreductase</fullName>
    </submittedName>
</protein>
<dbReference type="Pfam" id="PF01243">
    <property type="entry name" value="PNPOx_N"/>
    <property type="match status" value="1"/>
</dbReference>
<dbReference type="SUPFAM" id="SSF50475">
    <property type="entry name" value="FMN-binding split barrel"/>
    <property type="match status" value="1"/>
</dbReference>